<dbReference type="EMBL" id="AJWK01004787">
    <property type="status" value="NOT_ANNOTATED_CDS"/>
    <property type="molecule type" value="Genomic_DNA"/>
</dbReference>
<proteinExistence type="inferred from homology"/>
<dbReference type="PRINTS" id="PR00473">
    <property type="entry name" value="GALCTOKINASE"/>
</dbReference>
<evidence type="ECO:0000256" key="3">
    <source>
        <dbReference type="ARBA" id="ARBA00022741"/>
    </source>
</evidence>
<protein>
    <recommendedName>
        <fullName evidence="11">Galactokinase</fullName>
    </recommendedName>
</protein>
<evidence type="ECO:0000256" key="1">
    <source>
        <dbReference type="ARBA" id="ARBA00006566"/>
    </source>
</evidence>
<evidence type="ECO:0000256" key="2">
    <source>
        <dbReference type="ARBA" id="ARBA00022679"/>
    </source>
</evidence>
<dbReference type="InterPro" id="IPR019741">
    <property type="entry name" value="Galactokinase_CS"/>
</dbReference>
<dbReference type="GO" id="GO:0004335">
    <property type="term" value="F:galactokinase activity"/>
    <property type="evidence" value="ECO:0007669"/>
    <property type="project" value="InterPro"/>
</dbReference>
<name>A0A1B0CB30_LUTLO</name>
<evidence type="ECO:0000313" key="9">
    <source>
        <dbReference type="EnsemblMetazoa" id="LLOJ001329-PA"/>
    </source>
</evidence>
<dbReference type="InterPro" id="IPR000705">
    <property type="entry name" value="Galactokinase"/>
</dbReference>
<evidence type="ECO:0000259" key="6">
    <source>
        <dbReference type="Pfam" id="PF00288"/>
    </source>
</evidence>
<sequence length="464" mass="51688">MEDSYAFVPIRQAIVSEDVQNLKTFFINEFNQDPEFYVRVPGRVNIIGEHIDYCGYPVLPMAIQKNILLAVASTENGILQLKNTQNNYKPFKCSIDSFKIERPEGKGPEWHNYFLCGVRGALEEIQRNGGCKLKGLMVAISGNIPPASGLSSSSALVSAACLATMHANGQPLQKQLLATISATSERHIGTQGGGMDQAIAFLARQGCAQYIEWDPLRATSVSLPPQTLFLIANSLTEANKAAKSDFNQRVVECRLGCRLLAKMVGREDWKDIQQFSHLQNILGYSLSEMETLTEEYLSQEIYMRSELLSVFQVDSQEFEECLLTPNTRLSESFRLRQRTLHVLQEAGRVTKFRQAAQVGDIEKMGELMKASHESLCHQYECSHQNLNDLVAAVGRAGASGRLTGAGWGGCIVALCDSIDQCDNAMRELKKYFAQRPEAEDRNFDDLVFITNSQRGAEVYLNDCN</sequence>
<dbReference type="PRINTS" id="PR00959">
    <property type="entry name" value="MEVGALKINASE"/>
</dbReference>
<dbReference type="GO" id="GO:0005524">
    <property type="term" value="F:ATP binding"/>
    <property type="evidence" value="ECO:0007669"/>
    <property type="project" value="UniProtKB-KW"/>
</dbReference>
<dbReference type="PANTHER" id="PTHR10457">
    <property type="entry name" value="MEVALONATE KINASE/GALACTOKINASE"/>
    <property type="match status" value="1"/>
</dbReference>
<dbReference type="GO" id="GO:0006012">
    <property type="term" value="P:galactose metabolic process"/>
    <property type="evidence" value="ECO:0007669"/>
    <property type="project" value="InterPro"/>
</dbReference>
<evidence type="ECO:0000259" key="8">
    <source>
        <dbReference type="Pfam" id="PF10509"/>
    </source>
</evidence>
<dbReference type="Gene3D" id="3.30.70.3170">
    <property type="match status" value="1"/>
</dbReference>
<dbReference type="PROSITE" id="PS00627">
    <property type="entry name" value="GHMP_KINASES_ATP"/>
    <property type="match status" value="1"/>
</dbReference>
<dbReference type="EMBL" id="AJWK01004786">
    <property type="status" value="NOT_ANNOTATED_CDS"/>
    <property type="molecule type" value="Genomic_DNA"/>
</dbReference>
<dbReference type="Gene3D" id="3.30.230.10">
    <property type="match status" value="1"/>
</dbReference>
<keyword evidence="3" id="KW-0547">Nucleotide-binding</keyword>
<dbReference type="Gene3D" id="1.20.1440.340">
    <property type="match status" value="1"/>
</dbReference>
<evidence type="ECO:0000313" key="10">
    <source>
        <dbReference type="Proteomes" id="UP000092461"/>
    </source>
</evidence>
<dbReference type="InterPro" id="IPR014721">
    <property type="entry name" value="Ribsml_uS5_D2-typ_fold_subgr"/>
</dbReference>
<dbReference type="PANTHER" id="PTHR10457:SF7">
    <property type="entry name" value="GALACTOKINASE-RELATED"/>
    <property type="match status" value="1"/>
</dbReference>
<evidence type="ECO:0000256" key="5">
    <source>
        <dbReference type="ARBA" id="ARBA00022840"/>
    </source>
</evidence>
<evidence type="ECO:0000256" key="4">
    <source>
        <dbReference type="ARBA" id="ARBA00022777"/>
    </source>
</evidence>
<dbReference type="PIRSF" id="PIRSF000530">
    <property type="entry name" value="Galactokinase"/>
    <property type="match status" value="1"/>
</dbReference>
<keyword evidence="2" id="KW-0808">Transferase</keyword>
<comment type="similarity">
    <text evidence="1">Belongs to the GHMP kinase family. GalK subfamily.</text>
</comment>
<keyword evidence="5" id="KW-0067">ATP-binding</keyword>
<dbReference type="InterPro" id="IPR036554">
    <property type="entry name" value="GHMP_kinase_C_sf"/>
</dbReference>
<dbReference type="EMBL" id="AJWK01004785">
    <property type="status" value="NOT_ANNOTATED_CDS"/>
    <property type="molecule type" value="Genomic_DNA"/>
</dbReference>
<dbReference type="EnsemblMetazoa" id="LLOJ001329-RA">
    <property type="protein sequence ID" value="LLOJ001329-PA"/>
    <property type="gene ID" value="LLOJ001329"/>
</dbReference>
<evidence type="ECO:0008006" key="11">
    <source>
        <dbReference type="Google" id="ProtNLM"/>
    </source>
</evidence>
<dbReference type="InterPro" id="IPR006204">
    <property type="entry name" value="GHMP_kinase_N_dom"/>
</dbReference>
<dbReference type="SUPFAM" id="SSF55060">
    <property type="entry name" value="GHMP Kinase, C-terminal domain"/>
    <property type="match status" value="1"/>
</dbReference>
<dbReference type="VEuPathDB" id="VectorBase:LLOJ001329"/>
<accession>A0A1B0CB30</accession>
<evidence type="ECO:0000259" key="7">
    <source>
        <dbReference type="Pfam" id="PF08544"/>
    </source>
</evidence>
<dbReference type="VEuPathDB" id="VectorBase:LLONM1_009893"/>
<dbReference type="InterPro" id="IPR006203">
    <property type="entry name" value="GHMP_knse_ATP-bd_CS"/>
</dbReference>
<dbReference type="GO" id="GO:0005829">
    <property type="term" value="C:cytosol"/>
    <property type="evidence" value="ECO:0007669"/>
    <property type="project" value="TreeGrafter"/>
</dbReference>
<keyword evidence="10" id="KW-1185">Reference proteome</keyword>
<dbReference type="SUPFAM" id="SSF54211">
    <property type="entry name" value="Ribosomal protein S5 domain 2-like"/>
    <property type="match status" value="1"/>
</dbReference>
<dbReference type="InterPro" id="IPR013750">
    <property type="entry name" value="GHMP_kinase_C_dom"/>
</dbReference>
<dbReference type="NCBIfam" id="TIGR00131">
    <property type="entry name" value="gal_kin"/>
    <property type="match status" value="1"/>
</dbReference>
<dbReference type="Pfam" id="PF10509">
    <property type="entry name" value="GalKase_gal_bdg"/>
    <property type="match status" value="1"/>
</dbReference>
<reference evidence="9" key="1">
    <citation type="submission" date="2020-05" db="UniProtKB">
        <authorList>
            <consortium name="EnsemblMetazoa"/>
        </authorList>
    </citation>
    <scope>IDENTIFICATION</scope>
    <source>
        <strain evidence="9">Jacobina</strain>
    </source>
</reference>
<feature type="domain" description="Galactokinase N-terminal" evidence="8">
    <location>
        <begin position="25"/>
        <end position="72"/>
    </location>
</feature>
<dbReference type="Pfam" id="PF00288">
    <property type="entry name" value="GHMP_kinases_N"/>
    <property type="match status" value="1"/>
</dbReference>
<dbReference type="PROSITE" id="PS00106">
    <property type="entry name" value="GALACTOKINASE"/>
    <property type="match status" value="1"/>
</dbReference>
<keyword evidence="4" id="KW-0418">Kinase</keyword>
<dbReference type="InterPro" id="IPR020568">
    <property type="entry name" value="Ribosomal_Su5_D2-typ_SF"/>
</dbReference>
<dbReference type="Proteomes" id="UP000092461">
    <property type="component" value="Unassembled WGS sequence"/>
</dbReference>
<dbReference type="AlphaFoldDB" id="A0A1B0CB30"/>
<feature type="domain" description="GHMP kinase C-terminal" evidence="7">
    <location>
        <begin position="354"/>
        <end position="433"/>
    </location>
</feature>
<dbReference type="InterPro" id="IPR019539">
    <property type="entry name" value="GalKase_N"/>
</dbReference>
<organism evidence="9 10">
    <name type="scientific">Lutzomyia longipalpis</name>
    <name type="common">Sand fly</name>
    <dbReference type="NCBI Taxonomy" id="7200"/>
    <lineage>
        <taxon>Eukaryota</taxon>
        <taxon>Metazoa</taxon>
        <taxon>Ecdysozoa</taxon>
        <taxon>Arthropoda</taxon>
        <taxon>Hexapoda</taxon>
        <taxon>Insecta</taxon>
        <taxon>Pterygota</taxon>
        <taxon>Neoptera</taxon>
        <taxon>Endopterygota</taxon>
        <taxon>Diptera</taxon>
        <taxon>Nematocera</taxon>
        <taxon>Psychodoidea</taxon>
        <taxon>Psychodidae</taxon>
        <taxon>Lutzomyia</taxon>
        <taxon>Lutzomyia</taxon>
    </lineage>
</organism>
<dbReference type="InterPro" id="IPR006206">
    <property type="entry name" value="Mevalonate/galactokinase"/>
</dbReference>
<dbReference type="Pfam" id="PF08544">
    <property type="entry name" value="GHMP_kinases_C"/>
    <property type="match status" value="1"/>
</dbReference>
<feature type="domain" description="GHMP kinase N-terminal" evidence="6">
    <location>
        <begin position="118"/>
        <end position="202"/>
    </location>
</feature>